<reference evidence="1 2" key="1">
    <citation type="journal article" date="2020" name="Nature">
        <title>Six reference-quality genomes reveal evolution of bat adaptations.</title>
        <authorList>
            <person name="Jebb D."/>
            <person name="Huang Z."/>
            <person name="Pippel M."/>
            <person name="Hughes G.M."/>
            <person name="Lavrichenko K."/>
            <person name="Devanna P."/>
            <person name="Winkler S."/>
            <person name="Jermiin L.S."/>
            <person name="Skirmuntt E.C."/>
            <person name="Katzourakis A."/>
            <person name="Burkitt-Gray L."/>
            <person name="Ray D.A."/>
            <person name="Sullivan K.A.M."/>
            <person name="Roscito J.G."/>
            <person name="Kirilenko B.M."/>
            <person name="Davalos L.M."/>
            <person name="Corthals A.P."/>
            <person name="Power M.L."/>
            <person name="Jones G."/>
            <person name="Ransome R.D."/>
            <person name="Dechmann D.K.N."/>
            <person name="Locatelli A.G."/>
            <person name="Puechmaille S.J."/>
            <person name="Fedrigo O."/>
            <person name="Jarvis E.D."/>
            <person name="Hiller M."/>
            <person name="Vernes S.C."/>
            <person name="Myers E.W."/>
            <person name="Teeling E.C."/>
        </authorList>
    </citation>
    <scope>NUCLEOTIDE SEQUENCE [LARGE SCALE GENOMIC DNA]</scope>
    <source>
        <strain evidence="1">MRhiFer1</strain>
        <tissue evidence="1">Lung</tissue>
    </source>
</reference>
<evidence type="ECO:0000313" key="2">
    <source>
        <dbReference type="Proteomes" id="UP000585614"/>
    </source>
</evidence>
<evidence type="ECO:0000313" key="1">
    <source>
        <dbReference type="EMBL" id="KAF6361701.1"/>
    </source>
</evidence>
<protein>
    <submittedName>
        <fullName evidence="1">Uncharacterized protein</fullName>
    </submittedName>
</protein>
<gene>
    <name evidence="1" type="ORF">mRhiFer1_009929</name>
</gene>
<accession>A0A7J7YIA8</accession>
<proteinExistence type="predicted"/>
<name>A0A7J7YIA8_RHIFE</name>
<dbReference type="Proteomes" id="UP000585614">
    <property type="component" value="Unassembled WGS sequence"/>
</dbReference>
<sequence>MFTGHTHTHTHTQKNADFPWVSQAQSCCCGGFSLQSCQSRSDFPNYPPPPVAGTRSGPCLLQLWYIMKPRDPTAGHLLPRVSRESCCCGGGGVGGMHPREQSGDQSKCAWLLGTLPEGSLANHSVVVLPGPSQAMRWRQGPWQGALSLEPVCWFPGPCRESHWVVTCNISCCHCTMAASSMGIQGTLSSTFLN</sequence>
<comment type="caution">
    <text evidence="1">The sequence shown here is derived from an EMBL/GenBank/DDBJ whole genome shotgun (WGS) entry which is preliminary data.</text>
</comment>
<organism evidence="1 2">
    <name type="scientific">Rhinolophus ferrumequinum</name>
    <name type="common">Greater horseshoe bat</name>
    <dbReference type="NCBI Taxonomy" id="59479"/>
    <lineage>
        <taxon>Eukaryota</taxon>
        <taxon>Metazoa</taxon>
        <taxon>Chordata</taxon>
        <taxon>Craniata</taxon>
        <taxon>Vertebrata</taxon>
        <taxon>Euteleostomi</taxon>
        <taxon>Mammalia</taxon>
        <taxon>Eutheria</taxon>
        <taxon>Laurasiatheria</taxon>
        <taxon>Chiroptera</taxon>
        <taxon>Yinpterochiroptera</taxon>
        <taxon>Rhinolophoidea</taxon>
        <taxon>Rhinolophidae</taxon>
        <taxon>Rhinolophinae</taxon>
        <taxon>Rhinolophus</taxon>
    </lineage>
</organism>
<dbReference type="AlphaFoldDB" id="A0A7J7YIA8"/>
<dbReference type="EMBL" id="JACAGC010000006">
    <property type="protein sequence ID" value="KAF6361701.1"/>
    <property type="molecule type" value="Genomic_DNA"/>
</dbReference>